<reference evidence="8" key="1">
    <citation type="submission" date="2021-07" db="EMBL/GenBank/DDBJ databases">
        <authorList>
            <person name="Branca A.L. A."/>
        </authorList>
    </citation>
    <scope>NUCLEOTIDE SEQUENCE</scope>
</reference>
<gene>
    <name evidence="8" type="ORF">PEGY_LOCUS9245</name>
</gene>
<dbReference type="OrthoDB" id="2571985at2759"/>
<dbReference type="SMART" id="SM00906">
    <property type="entry name" value="Fungal_trans"/>
    <property type="match status" value="1"/>
</dbReference>
<keyword evidence="3" id="KW-0238">DNA-binding</keyword>
<dbReference type="PANTHER" id="PTHR47424">
    <property type="entry name" value="REGULATORY PROTEIN GAL4"/>
    <property type="match status" value="1"/>
</dbReference>
<dbReference type="PANTHER" id="PTHR47424:SF15">
    <property type="entry name" value="ZN(II)2CYS6 TRANSCRIPTION FACTOR (EUROFUNG)"/>
    <property type="match status" value="1"/>
</dbReference>
<organism evidence="8 9">
    <name type="scientific">Penicillium egyptiacum</name>
    <dbReference type="NCBI Taxonomy" id="1303716"/>
    <lineage>
        <taxon>Eukaryota</taxon>
        <taxon>Fungi</taxon>
        <taxon>Dikarya</taxon>
        <taxon>Ascomycota</taxon>
        <taxon>Pezizomycotina</taxon>
        <taxon>Eurotiomycetes</taxon>
        <taxon>Eurotiomycetidae</taxon>
        <taxon>Eurotiales</taxon>
        <taxon>Aspergillaceae</taxon>
        <taxon>Penicillium</taxon>
    </lineage>
</organism>
<dbReference type="GO" id="GO:0005634">
    <property type="term" value="C:nucleus"/>
    <property type="evidence" value="ECO:0007669"/>
    <property type="project" value="TreeGrafter"/>
</dbReference>
<dbReference type="Pfam" id="PF00172">
    <property type="entry name" value="Zn_clus"/>
    <property type="match status" value="1"/>
</dbReference>
<dbReference type="InterPro" id="IPR007219">
    <property type="entry name" value="XnlR_reg_dom"/>
</dbReference>
<dbReference type="PROSITE" id="PS00463">
    <property type="entry name" value="ZN2_CY6_FUNGAL_1"/>
    <property type="match status" value="1"/>
</dbReference>
<dbReference type="GO" id="GO:0008270">
    <property type="term" value="F:zinc ion binding"/>
    <property type="evidence" value="ECO:0007669"/>
    <property type="project" value="InterPro"/>
</dbReference>
<protein>
    <recommendedName>
        <fullName evidence="7">Zn(2)-C6 fungal-type domain-containing protein</fullName>
    </recommendedName>
</protein>
<keyword evidence="2" id="KW-0805">Transcription regulation</keyword>
<dbReference type="GO" id="GO:0000981">
    <property type="term" value="F:DNA-binding transcription factor activity, RNA polymerase II-specific"/>
    <property type="evidence" value="ECO:0007669"/>
    <property type="project" value="InterPro"/>
</dbReference>
<dbReference type="InterPro" id="IPR036864">
    <property type="entry name" value="Zn2-C6_fun-type_DNA-bd_sf"/>
</dbReference>
<dbReference type="GO" id="GO:0000435">
    <property type="term" value="P:positive regulation of transcription from RNA polymerase II promoter by galactose"/>
    <property type="evidence" value="ECO:0007669"/>
    <property type="project" value="TreeGrafter"/>
</dbReference>
<dbReference type="CDD" id="cd12148">
    <property type="entry name" value="fungal_TF_MHR"/>
    <property type="match status" value="1"/>
</dbReference>
<dbReference type="AlphaFoldDB" id="A0A9W4PAD2"/>
<keyword evidence="4" id="KW-0804">Transcription</keyword>
<dbReference type="Pfam" id="PF04082">
    <property type="entry name" value="Fungal_trans"/>
    <property type="match status" value="1"/>
</dbReference>
<dbReference type="CDD" id="cd00067">
    <property type="entry name" value="GAL4"/>
    <property type="match status" value="1"/>
</dbReference>
<feature type="compositionally biased region" description="Polar residues" evidence="6">
    <location>
        <begin position="1"/>
        <end position="15"/>
    </location>
</feature>
<feature type="region of interest" description="Disordered" evidence="6">
    <location>
        <begin position="94"/>
        <end position="141"/>
    </location>
</feature>
<dbReference type="Proteomes" id="UP001154252">
    <property type="component" value="Unassembled WGS sequence"/>
</dbReference>
<sequence length="685" mass="77088">MESPNNHHSARNSGQRARRPRAARACDYCRQKKYKCDESYPCSYCKGRGVECVYKGQDMSRLRVTPDYVRKLEAQVKDLSSRIEAYEIASAESIGGKPTGATPGRSILDHNPTQHSRTNHDDSAMRSSTSPWENGQQEVSGVNSHTRDVEFYGSSSSVALLSHIQRTGDEPEADVSSLLSTLHNTAFSPAESQRARESRRAIDYPDSSNWYPQCRGFLEAFFTTIHYVHPILDKHTFLQRCESLWSGSEAAGPELSSFTALYFSVLSLGALVGTRDDEPIDGVDNMQWSRKFFEKAKTRCNQIGMVTDLEMAQCYFILAKVCQNELHPHLSYMYVGLAIRTALAMGINREPATNTKKSAELRKAESRTWCEISFAMGRPDTLGADMYHNRRFPVTENSEVVGHGGCCEMLEHPSCSIIKCMVDLSGITKSICQSIYLSDMTVPRTVHLAYQIEKDLERWVETLPEAIRPTELSGSLPSLRRARDQQWMKRQRLVLTLRYHNLRILLFGSFLLRLTPQDRASISGSQGGVQRCLGSAKQTIDLIYQTYQHSDFFRTWFYNVTYTVFAASIILIYLAQEAIPTETQPLLRLIDMAVEILLIMDECAFALEAAKLLRRAKEKAETRAMATDAETMEPLFSGADGTVHLNHYWGPLNLYGDIDPNLAFSFLGFDEANPLLGASSNGRLD</sequence>
<keyword evidence="9" id="KW-1185">Reference proteome</keyword>
<feature type="region of interest" description="Disordered" evidence="6">
    <location>
        <begin position="1"/>
        <end position="22"/>
    </location>
</feature>
<evidence type="ECO:0000313" key="9">
    <source>
        <dbReference type="Proteomes" id="UP001154252"/>
    </source>
</evidence>
<name>A0A9W4PAD2_9EURO</name>
<keyword evidence="5" id="KW-0539">Nucleus</keyword>
<evidence type="ECO:0000313" key="8">
    <source>
        <dbReference type="EMBL" id="CAG8908479.1"/>
    </source>
</evidence>
<evidence type="ECO:0000256" key="1">
    <source>
        <dbReference type="ARBA" id="ARBA00022723"/>
    </source>
</evidence>
<dbReference type="InterPro" id="IPR001138">
    <property type="entry name" value="Zn2Cys6_DnaBD"/>
</dbReference>
<dbReference type="EMBL" id="CAJVRC010000892">
    <property type="protein sequence ID" value="CAG8908479.1"/>
    <property type="molecule type" value="Genomic_DNA"/>
</dbReference>
<dbReference type="PROSITE" id="PS50048">
    <property type="entry name" value="ZN2_CY6_FUNGAL_2"/>
    <property type="match status" value="1"/>
</dbReference>
<evidence type="ECO:0000256" key="5">
    <source>
        <dbReference type="ARBA" id="ARBA00023242"/>
    </source>
</evidence>
<accession>A0A9W4PAD2</accession>
<dbReference type="InterPro" id="IPR051127">
    <property type="entry name" value="Fungal_SecMet_Regulators"/>
</dbReference>
<dbReference type="SMART" id="SM00066">
    <property type="entry name" value="GAL4"/>
    <property type="match status" value="1"/>
</dbReference>
<evidence type="ECO:0000256" key="4">
    <source>
        <dbReference type="ARBA" id="ARBA00023163"/>
    </source>
</evidence>
<dbReference type="GO" id="GO:0006351">
    <property type="term" value="P:DNA-templated transcription"/>
    <property type="evidence" value="ECO:0007669"/>
    <property type="project" value="InterPro"/>
</dbReference>
<dbReference type="SUPFAM" id="SSF57701">
    <property type="entry name" value="Zn2/Cys6 DNA-binding domain"/>
    <property type="match status" value="1"/>
</dbReference>
<comment type="caution">
    <text evidence="8">The sequence shown here is derived from an EMBL/GenBank/DDBJ whole genome shotgun (WGS) entry which is preliminary data.</text>
</comment>
<keyword evidence="1" id="KW-0479">Metal-binding</keyword>
<evidence type="ECO:0000256" key="6">
    <source>
        <dbReference type="SAM" id="MobiDB-lite"/>
    </source>
</evidence>
<evidence type="ECO:0000259" key="7">
    <source>
        <dbReference type="PROSITE" id="PS50048"/>
    </source>
</evidence>
<dbReference type="GO" id="GO:0000978">
    <property type="term" value="F:RNA polymerase II cis-regulatory region sequence-specific DNA binding"/>
    <property type="evidence" value="ECO:0007669"/>
    <property type="project" value="TreeGrafter"/>
</dbReference>
<feature type="domain" description="Zn(2)-C6 fungal-type" evidence="7">
    <location>
        <begin position="25"/>
        <end position="54"/>
    </location>
</feature>
<dbReference type="Gene3D" id="4.10.240.10">
    <property type="entry name" value="Zn(2)-C6 fungal-type DNA-binding domain"/>
    <property type="match status" value="1"/>
</dbReference>
<proteinExistence type="predicted"/>
<evidence type="ECO:0000256" key="3">
    <source>
        <dbReference type="ARBA" id="ARBA00023125"/>
    </source>
</evidence>
<feature type="compositionally biased region" description="Polar residues" evidence="6">
    <location>
        <begin position="125"/>
        <end position="141"/>
    </location>
</feature>
<evidence type="ECO:0000256" key="2">
    <source>
        <dbReference type="ARBA" id="ARBA00023015"/>
    </source>
</evidence>